<evidence type="ECO:0000313" key="2">
    <source>
        <dbReference type="EMBL" id="KAK7391213.1"/>
    </source>
</evidence>
<proteinExistence type="predicted"/>
<comment type="caution">
    <text evidence="2">The sequence shown here is derived from an EMBL/GenBank/DDBJ whole genome shotgun (WGS) entry which is preliminary data.</text>
</comment>
<sequence length="143" mass="15797">MDSRSYVAMRGQEGVHRESKKGWTTVTRGRRCGVCGQLGRKGGGSWVTSGSLNGESKEEERELLGHTVGEERKGLGFRKLACEAQSMLDVGECMANTFSKGCVSEDVDERMWDKSSYGVAGLLLSESELVYQAEKIYETEERS</sequence>
<name>A0AAN9S7V0_PSOTE</name>
<accession>A0AAN9S7V0</accession>
<dbReference type="AlphaFoldDB" id="A0AAN9S7V0"/>
<keyword evidence="3" id="KW-1185">Reference proteome</keyword>
<evidence type="ECO:0000256" key="1">
    <source>
        <dbReference type="SAM" id="MobiDB-lite"/>
    </source>
</evidence>
<gene>
    <name evidence="2" type="ORF">VNO78_19625</name>
</gene>
<reference evidence="2 3" key="1">
    <citation type="submission" date="2024-01" db="EMBL/GenBank/DDBJ databases">
        <title>The genomes of 5 underutilized Papilionoideae crops provide insights into root nodulation and disease resistanc.</title>
        <authorList>
            <person name="Jiang F."/>
        </authorList>
    </citation>
    <scope>NUCLEOTIDE SEQUENCE [LARGE SCALE GENOMIC DNA]</scope>
    <source>
        <strain evidence="2">DUOXIRENSHENG_FW03</strain>
        <tissue evidence="2">Leaves</tissue>
    </source>
</reference>
<dbReference type="Proteomes" id="UP001386955">
    <property type="component" value="Unassembled WGS sequence"/>
</dbReference>
<organism evidence="2 3">
    <name type="scientific">Psophocarpus tetragonolobus</name>
    <name type="common">Winged bean</name>
    <name type="synonym">Dolichos tetragonolobus</name>
    <dbReference type="NCBI Taxonomy" id="3891"/>
    <lineage>
        <taxon>Eukaryota</taxon>
        <taxon>Viridiplantae</taxon>
        <taxon>Streptophyta</taxon>
        <taxon>Embryophyta</taxon>
        <taxon>Tracheophyta</taxon>
        <taxon>Spermatophyta</taxon>
        <taxon>Magnoliopsida</taxon>
        <taxon>eudicotyledons</taxon>
        <taxon>Gunneridae</taxon>
        <taxon>Pentapetalae</taxon>
        <taxon>rosids</taxon>
        <taxon>fabids</taxon>
        <taxon>Fabales</taxon>
        <taxon>Fabaceae</taxon>
        <taxon>Papilionoideae</taxon>
        <taxon>50 kb inversion clade</taxon>
        <taxon>NPAAA clade</taxon>
        <taxon>indigoferoid/millettioid clade</taxon>
        <taxon>Phaseoleae</taxon>
        <taxon>Psophocarpus</taxon>
    </lineage>
</organism>
<feature type="region of interest" description="Disordered" evidence="1">
    <location>
        <begin position="1"/>
        <end position="22"/>
    </location>
</feature>
<dbReference type="EMBL" id="JAYMYS010000005">
    <property type="protein sequence ID" value="KAK7391213.1"/>
    <property type="molecule type" value="Genomic_DNA"/>
</dbReference>
<protein>
    <submittedName>
        <fullName evidence="2">Uncharacterized protein</fullName>
    </submittedName>
</protein>
<evidence type="ECO:0000313" key="3">
    <source>
        <dbReference type="Proteomes" id="UP001386955"/>
    </source>
</evidence>